<gene>
    <name evidence="1" type="ORF">UFOVP1254_18</name>
</gene>
<name>A0A6J5RBK2_9CAUD</name>
<sequence>MKITVNLPDGLHPQTAALVAGFAHALADKLHKAEKKYGYDIGWASEDWERKCAQELVEHVQKGDPRDVAAYCAFMWHHGWRTTLRATVSA</sequence>
<accession>A0A6J5RBK2</accession>
<proteinExistence type="predicted"/>
<reference evidence="1" key="1">
    <citation type="submission" date="2020-05" db="EMBL/GenBank/DDBJ databases">
        <authorList>
            <person name="Chiriac C."/>
            <person name="Salcher M."/>
            <person name="Ghai R."/>
            <person name="Kavagutti S V."/>
        </authorList>
    </citation>
    <scope>NUCLEOTIDE SEQUENCE</scope>
</reference>
<organism evidence="1">
    <name type="scientific">uncultured Caudovirales phage</name>
    <dbReference type="NCBI Taxonomy" id="2100421"/>
    <lineage>
        <taxon>Viruses</taxon>
        <taxon>Duplodnaviria</taxon>
        <taxon>Heunggongvirae</taxon>
        <taxon>Uroviricota</taxon>
        <taxon>Caudoviricetes</taxon>
        <taxon>Peduoviridae</taxon>
        <taxon>Maltschvirus</taxon>
        <taxon>Maltschvirus maltsch</taxon>
    </lineage>
</organism>
<dbReference type="EMBL" id="LR797210">
    <property type="protein sequence ID" value="CAB4194349.1"/>
    <property type="molecule type" value="Genomic_DNA"/>
</dbReference>
<evidence type="ECO:0000313" key="1">
    <source>
        <dbReference type="EMBL" id="CAB4194349.1"/>
    </source>
</evidence>
<protein>
    <submittedName>
        <fullName evidence="1">Uncharacterized protein</fullName>
    </submittedName>
</protein>